<dbReference type="GO" id="GO:0034045">
    <property type="term" value="C:phagophore assembly site membrane"/>
    <property type="evidence" value="ECO:0007669"/>
    <property type="project" value="UniProtKB-SubCell"/>
</dbReference>
<dbReference type="Gene3D" id="3.10.20.620">
    <property type="match status" value="1"/>
</dbReference>
<comment type="similarity">
    <text evidence="3">Belongs to the peptidase C1 family.</text>
</comment>
<keyword evidence="10 15" id="KW-0472">Membrane</keyword>
<dbReference type="EMBL" id="CP026258">
    <property type="protein sequence ID" value="AWP15759.1"/>
    <property type="molecule type" value="Genomic_DNA"/>
</dbReference>
<dbReference type="InterPro" id="IPR000169">
    <property type="entry name" value="Pept_cys_AS"/>
</dbReference>
<keyword evidence="19" id="KW-1185">Reference proteome</keyword>
<dbReference type="SUPFAM" id="SSF54001">
    <property type="entry name" value="Cysteine proteinases"/>
    <property type="match status" value="1"/>
</dbReference>
<dbReference type="SMART" id="SM00848">
    <property type="entry name" value="Inhibitor_I29"/>
    <property type="match status" value="1"/>
</dbReference>
<dbReference type="GO" id="GO:0006995">
    <property type="term" value="P:cellular response to nitrogen starvation"/>
    <property type="evidence" value="ECO:0007669"/>
    <property type="project" value="TreeGrafter"/>
</dbReference>
<dbReference type="SMART" id="SM00645">
    <property type="entry name" value="Pept_C1"/>
    <property type="match status" value="1"/>
</dbReference>
<keyword evidence="11" id="KW-0865">Zymogen</keyword>
<keyword evidence="5" id="KW-0645">Protease</keyword>
<organism evidence="18 19">
    <name type="scientific">Scophthalmus maximus</name>
    <name type="common">Turbot</name>
    <name type="synonym">Psetta maxima</name>
    <dbReference type="NCBI Taxonomy" id="52904"/>
    <lineage>
        <taxon>Eukaryota</taxon>
        <taxon>Metazoa</taxon>
        <taxon>Chordata</taxon>
        <taxon>Craniata</taxon>
        <taxon>Vertebrata</taxon>
        <taxon>Euteleostomi</taxon>
        <taxon>Actinopterygii</taxon>
        <taxon>Neopterygii</taxon>
        <taxon>Teleostei</taxon>
        <taxon>Neoteleostei</taxon>
        <taxon>Acanthomorphata</taxon>
        <taxon>Carangaria</taxon>
        <taxon>Pleuronectiformes</taxon>
        <taxon>Pleuronectoidei</taxon>
        <taxon>Scophthalmidae</taxon>
        <taxon>Scophthalmus</taxon>
    </lineage>
</organism>
<dbReference type="Pfam" id="PF20637">
    <property type="entry name" value="ATG5_HBR"/>
    <property type="match status" value="1"/>
</dbReference>
<dbReference type="InterPro" id="IPR039417">
    <property type="entry name" value="Peptidase_C1A_papain-like"/>
</dbReference>
<dbReference type="GO" id="GO:0000422">
    <property type="term" value="P:autophagy of mitochondrion"/>
    <property type="evidence" value="ECO:0007669"/>
    <property type="project" value="TreeGrafter"/>
</dbReference>
<evidence type="ECO:0000256" key="8">
    <source>
        <dbReference type="ARBA" id="ARBA00022843"/>
    </source>
</evidence>
<keyword evidence="7" id="KW-0788">Thiol protease</keyword>
<dbReference type="Gene3D" id="3.10.20.90">
    <property type="entry name" value="Phosphatidylinositol 3-kinase Catalytic Subunit, Chain A, domain 1"/>
    <property type="match status" value="1"/>
</dbReference>
<comment type="subcellular location">
    <subcellularLocation>
        <location evidence="1 15">Preautophagosomal structure membrane</location>
        <topology evidence="1 15">Peripheral membrane protein</topology>
    </subcellularLocation>
</comment>
<dbReference type="GO" id="GO:0034727">
    <property type="term" value="P:piecemeal microautophagy of the nucleus"/>
    <property type="evidence" value="ECO:0007669"/>
    <property type="project" value="TreeGrafter"/>
</dbReference>
<dbReference type="GO" id="GO:0061908">
    <property type="term" value="C:phagophore"/>
    <property type="evidence" value="ECO:0007669"/>
    <property type="project" value="TreeGrafter"/>
</dbReference>
<feature type="domain" description="Cathepsin propeptide inhibitor" evidence="17">
    <location>
        <begin position="246"/>
        <end position="306"/>
    </location>
</feature>
<dbReference type="Gene3D" id="3.90.70.10">
    <property type="entry name" value="Cysteine proteinases"/>
    <property type="match status" value="1"/>
</dbReference>
<dbReference type="InterPro" id="IPR048318">
    <property type="entry name" value="ATG5_UblB"/>
</dbReference>
<dbReference type="GO" id="GO:0044233">
    <property type="term" value="C:mitochondria-associated endoplasmic reticulum membrane contact site"/>
    <property type="evidence" value="ECO:0007669"/>
    <property type="project" value="TreeGrafter"/>
</dbReference>
<evidence type="ECO:0000256" key="4">
    <source>
        <dbReference type="ARBA" id="ARBA00022499"/>
    </source>
</evidence>
<evidence type="ECO:0000256" key="15">
    <source>
        <dbReference type="RuleBase" id="RU361202"/>
    </source>
</evidence>
<comment type="subunit">
    <text evidence="15">Conjugated with ATG12.</text>
</comment>
<evidence type="ECO:0000256" key="3">
    <source>
        <dbReference type="ARBA" id="ARBA00008455"/>
    </source>
</evidence>
<dbReference type="InterPro" id="IPR007239">
    <property type="entry name" value="Atg5"/>
</dbReference>
<evidence type="ECO:0000256" key="12">
    <source>
        <dbReference type="ARBA" id="ARBA00023157"/>
    </source>
</evidence>
<dbReference type="PROSITE" id="PS00639">
    <property type="entry name" value="THIOL_PROTEASE_HIS"/>
    <property type="match status" value="1"/>
</dbReference>
<dbReference type="InterPro" id="IPR038765">
    <property type="entry name" value="Papain-like_cys_pep_sf"/>
</dbReference>
<evidence type="ECO:0000256" key="5">
    <source>
        <dbReference type="ARBA" id="ARBA00022670"/>
    </source>
</evidence>
<keyword evidence="8 15" id="KW-0832">Ubl conjugation</keyword>
<dbReference type="FunFam" id="3.90.70.10:FF:000006">
    <property type="entry name" value="Cathepsin S"/>
    <property type="match status" value="1"/>
</dbReference>
<evidence type="ECO:0000259" key="16">
    <source>
        <dbReference type="SMART" id="SM00645"/>
    </source>
</evidence>
<dbReference type="GO" id="GO:0019776">
    <property type="term" value="F:Atg8-family ligase activity"/>
    <property type="evidence" value="ECO:0007669"/>
    <property type="project" value="TreeGrafter"/>
</dbReference>
<dbReference type="GO" id="GO:0034274">
    <property type="term" value="C:Atg12-Atg5-Atg16 complex"/>
    <property type="evidence" value="ECO:0007669"/>
    <property type="project" value="TreeGrafter"/>
</dbReference>
<reference evidence="18 19" key="1">
    <citation type="submission" date="2017-12" db="EMBL/GenBank/DDBJ databases">
        <title>Integrating genomic resources of turbot (Scophthalmus maximus) in depth evaluation of genetic and physical mapping variation across individuals.</title>
        <authorList>
            <person name="Martinez P."/>
        </authorList>
    </citation>
    <scope>NUCLEOTIDE SEQUENCE [LARGE SCALE GENOMIC DNA]</scope>
</reference>
<dbReference type="InterPro" id="IPR048939">
    <property type="entry name" value="ATG5_UblA"/>
</dbReference>
<name>A0A2U9CHR1_SCOMX</name>
<dbReference type="EMBL" id="CP026258">
    <property type="protein sequence ID" value="AWP15760.1"/>
    <property type="molecule type" value="Genomic_DNA"/>
</dbReference>
<dbReference type="GO" id="GO:0006508">
    <property type="term" value="P:proteolysis"/>
    <property type="evidence" value="ECO:0007669"/>
    <property type="project" value="UniProtKB-KW"/>
</dbReference>
<dbReference type="Gene3D" id="1.10.246.190">
    <property type="entry name" value="Autophagy protein Apg5, helix rich domain"/>
    <property type="match status" value="1"/>
</dbReference>
<feature type="domain" description="Peptidase C1A papain C-terminal" evidence="16">
    <location>
        <begin position="334"/>
        <end position="548"/>
    </location>
</feature>
<evidence type="ECO:0000256" key="13">
    <source>
        <dbReference type="ARBA" id="ARBA00025421"/>
    </source>
</evidence>
<dbReference type="EMBL" id="CP026258">
    <property type="protein sequence ID" value="AWP15761.1"/>
    <property type="molecule type" value="Genomic_DNA"/>
</dbReference>
<dbReference type="PANTHER" id="PTHR13040">
    <property type="entry name" value="AUTOPHAGY PROTEIN 5"/>
    <property type="match status" value="1"/>
</dbReference>
<dbReference type="GO" id="GO:0007033">
    <property type="term" value="P:vacuole organization"/>
    <property type="evidence" value="ECO:0007669"/>
    <property type="project" value="UniProtKB-ARBA"/>
</dbReference>
<evidence type="ECO:0000256" key="6">
    <source>
        <dbReference type="ARBA" id="ARBA00022801"/>
    </source>
</evidence>
<keyword evidence="9 15" id="KW-0072">Autophagy</keyword>
<evidence type="ECO:0000313" key="18">
    <source>
        <dbReference type="EMBL" id="AWP15763.1"/>
    </source>
</evidence>
<dbReference type="FunFam" id="3.10.20.620:FF:000001">
    <property type="entry name" value="Autophagy related 5"/>
    <property type="match status" value="1"/>
</dbReference>
<dbReference type="GO" id="GO:0005776">
    <property type="term" value="C:autophagosome"/>
    <property type="evidence" value="ECO:0007669"/>
    <property type="project" value="TreeGrafter"/>
</dbReference>
<dbReference type="PANTHER" id="PTHR13040:SF2">
    <property type="entry name" value="AUTOPHAGY PROTEIN 5"/>
    <property type="match status" value="1"/>
</dbReference>
<comment type="subunit">
    <text evidence="14">Forms a conjugate with ATG12. Part of the minor complex composed of 4 sets of ATG12-ATG5 and ATG16L1 (400 kDa); this complex interacts with ATG3 leading to disruption of ATG7 interaction and promotion of ATG8-like proteins lipidation. Forms an 800-kDa complex composed of ATG12-ATG5 and ATG16L2. The ATG12-ATG5 conjugate interacts with RAB33A; this interaction is bridged by ATG16L1 and promotes ATG12-ATG5-ATG16L1 complex recruitment to phagophores. Interacts with TECPR1; the interaction is direct and does not take place when ATG16L1 is associated with the ATG5-ATG12 conjugate. Interacts with DHX58/RIG-1, IFIH1/MDA5 and MAVS/IPS-1 in monomeric form as well as in ATG12-ATG5 conjugate form. The interaction with MAVS is further enhanced upon vesicular stomatitis virus (VSV) infection. Interacts with ATG3. Interacts with ATG7 and ATG10. Interacts with FADD. Interacts with Bassoon/BSN; this interaction is important for the regulation of presynaptic autophagy. Interacts with ATG16L2.</text>
</comment>
<evidence type="ECO:0000256" key="11">
    <source>
        <dbReference type="ARBA" id="ARBA00023145"/>
    </source>
</evidence>
<sequence length="549" mass="62196">MADDKDVLRDVWFGRIPTCFTLNQDEATEREAEPYYLLLPRVSYLTLVTDKVKKHFLKVIKADDVEEMWFEYEGTPLKWHYPIGVLFDLHATNTVLPWSITVHFKTFPDGDLLHCQSNSVIEAHFMSSIKEADALKHKSQVVNDMQKKDHKQLWMGLQNDKFDQFWAMNRKLMEYPTEEGGFRYIPFRIYQTMSDRPFIQKLFRPVSPEGNVHTLGNLLKEMYPSAIPNDASALSHLDEAFLDGQWEQWKVEHGREYNGLDEEGIRRAIWEKNTLMIEAHNQEAALGIHSYEMGMNHLGDMTSEEMVEKMTGLQLPLNLERSFTMGLDDKVSKIPKSVDYRKKGMVTPVKNQGSCGSCWAFSSAGALEGQMAKTTGQLVDLSPQNLVDCVTENDGCGGGYMTNAFKYVQENGGLDSEEAYPYAGEDQSCRYNSSGMAAECKGYKEIPVGDEHALAVALFKVGPVSVGIDASQGTFQFYQRGIYYDRNCNKDDVNHAVLAVGYGVNPKGRKFWIVKNSWGESWGKNGYILMARNRDNLCGIANLASYPVV</sequence>
<dbReference type="STRING" id="52904.ENSSMAP00000027345"/>
<dbReference type="CDD" id="cd02248">
    <property type="entry name" value="Peptidase_C1A"/>
    <property type="match status" value="1"/>
</dbReference>
<dbReference type="InterPro" id="IPR025660">
    <property type="entry name" value="Pept_his_AS"/>
</dbReference>
<dbReference type="InterPro" id="IPR000668">
    <property type="entry name" value="Peptidase_C1A_C"/>
</dbReference>
<dbReference type="PROSITE" id="PS00139">
    <property type="entry name" value="THIOL_PROTEASE_CYS"/>
    <property type="match status" value="1"/>
</dbReference>
<evidence type="ECO:0000313" key="19">
    <source>
        <dbReference type="Proteomes" id="UP000246464"/>
    </source>
</evidence>
<proteinExistence type="inferred from homology"/>
<accession>A0A2U9CHR1</accession>
<dbReference type="GO" id="GO:0008234">
    <property type="term" value="F:cysteine-type peptidase activity"/>
    <property type="evidence" value="ECO:0007669"/>
    <property type="project" value="UniProtKB-KW"/>
</dbReference>
<comment type="function">
    <text evidence="13">May play an important role in the apoptotic process, possibly within the modified cytoskeleton. Its expression is a relatively late event in the apoptotic process, occurring downstream of caspase activity. Plays a crucial role in IFN-gamma-induced autophagic cell death by interacting with FADD.</text>
</comment>
<dbReference type="FunFam" id="1.10.246.190:FF:000001">
    <property type="entry name" value="Autophagy related 5"/>
    <property type="match status" value="1"/>
</dbReference>
<keyword evidence="6" id="KW-0378">Hydrolase</keyword>
<dbReference type="InterPro" id="IPR042526">
    <property type="entry name" value="Atg5_HR"/>
</dbReference>
<dbReference type="Pfam" id="PF00112">
    <property type="entry name" value="Peptidase_C1"/>
    <property type="match status" value="1"/>
</dbReference>
<dbReference type="Pfam" id="PF20638">
    <property type="entry name" value="ATG5_UblA"/>
    <property type="match status" value="1"/>
</dbReference>
<dbReference type="InterPro" id="IPR025661">
    <property type="entry name" value="Pept_asp_AS"/>
</dbReference>
<dbReference type="InterPro" id="IPR013201">
    <property type="entry name" value="Prot_inhib_I29"/>
</dbReference>
<evidence type="ECO:0000256" key="14">
    <source>
        <dbReference type="ARBA" id="ARBA00093583"/>
    </source>
</evidence>
<dbReference type="InterPro" id="IPR048940">
    <property type="entry name" value="ATG5_HBR"/>
</dbReference>
<dbReference type="Proteomes" id="UP000246464">
    <property type="component" value="Chromosome 16"/>
</dbReference>
<evidence type="ECO:0000256" key="7">
    <source>
        <dbReference type="ARBA" id="ARBA00022807"/>
    </source>
</evidence>
<dbReference type="EMBL" id="CP026258">
    <property type="protein sequence ID" value="AWP15762.1"/>
    <property type="molecule type" value="Genomic_DNA"/>
</dbReference>
<dbReference type="Pfam" id="PF08246">
    <property type="entry name" value="Inhibitor_I29"/>
    <property type="match status" value="1"/>
</dbReference>
<evidence type="ECO:0000256" key="1">
    <source>
        <dbReference type="ARBA" id="ARBA00004623"/>
    </source>
</evidence>
<comment type="similarity">
    <text evidence="2 15">Belongs to the ATG5 family.</text>
</comment>
<comment type="function">
    <text evidence="15">Involved in autophagic vesicle formation.</text>
</comment>
<dbReference type="AlphaFoldDB" id="A0A2U9CHR1"/>
<evidence type="ECO:0000256" key="2">
    <source>
        <dbReference type="ARBA" id="ARBA00006910"/>
    </source>
</evidence>
<dbReference type="InterPro" id="IPR042527">
    <property type="entry name" value="Atg5_UblA_dom_sf"/>
</dbReference>
<dbReference type="PROSITE" id="PS00640">
    <property type="entry name" value="THIOL_PROTEASE_ASN"/>
    <property type="match status" value="1"/>
</dbReference>
<evidence type="ECO:0000256" key="9">
    <source>
        <dbReference type="ARBA" id="ARBA00023006"/>
    </source>
</evidence>
<evidence type="ECO:0000259" key="17">
    <source>
        <dbReference type="SMART" id="SM00848"/>
    </source>
</evidence>
<dbReference type="EMBL" id="CP026258">
    <property type="protein sequence ID" value="AWP15763.1"/>
    <property type="molecule type" value="Genomic_DNA"/>
</dbReference>
<dbReference type="Pfam" id="PF04106">
    <property type="entry name" value="ATG5_UblB"/>
    <property type="match status" value="1"/>
</dbReference>
<gene>
    <name evidence="18" type="ORF">SMAX5B_005276</name>
</gene>
<protein>
    <recommendedName>
        <fullName evidence="15">Autophagy protein 5</fullName>
    </recommendedName>
</protein>
<keyword evidence="4 15" id="KW-1017">Isopeptide bond</keyword>
<evidence type="ECO:0000256" key="10">
    <source>
        <dbReference type="ARBA" id="ARBA00023136"/>
    </source>
</evidence>
<keyword evidence="12" id="KW-1015">Disulfide bond</keyword>
<dbReference type="PRINTS" id="PR00705">
    <property type="entry name" value="PAPAIN"/>
</dbReference>